<sequence>MSHASSPPLDSLDPARCLGDDAVVESRHPAVVMLGESLRAGSDTDAELAERAFTWVRDEVGHSYDVGDPRVTLRASEVLEHRVGLCYAKAHLLAAVLRSQGVPAALAYQRLAHGESHVLHGLVAVHLEGAWHRQDPRGNKQGVDAQFSLGEERLAFAVDPAAGEVDYPTLHVTPAPVVVEVLQSTDDILALYDAGLPTHV</sequence>
<dbReference type="SUPFAM" id="SSF54001">
    <property type="entry name" value="Cysteine proteinases"/>
    <property type="match status" value="1"/>
</dbReference>
<dbReference type="RefSeq" id="WP_229662938.1">
    <property type="nucleotide sequence ID" value="NZ_BMNI01000012.1"/>
</dbReference>
<evidence type="ECO:0000313" key="2">
    <source>
        <dbReference type="EMBL" id="GGO93449.1"/>
    </source>
</evidence>
<proteinExistence type="predicted"/>
<dbReference type="PANTHER" id="PTHR33490">
    <property type="entry name" value="BLR5614 PROTEIN-RELATED"/>
    <property type="match status" value="1"/>
</dbReference>
<dbReference type="InterPro" id="IPR038765">
    <property type="entry name" value="Papain-like_cys_pep_sf"/>
</dbReference>
<accession>A0ABQ2NEP4</accession>
<keyword evidence="3" id="KW-1185">Reference proteome</keyword>
<comment type="caution">
    <text evidence="2">The sequence shown here is derived from an EMBL/GenBank/DDBJ whole genome shotgun (WGS) entry which is preliminary data.</text>
</comment>
<feature type="domain" description="Transglutaminase-like" evidence="1">
    <location>
        <begin position="34"/>
        <end position="136"/>
    </location>
</feature>
<gene>
    <name evidence="2" type="ORF">GCM10011584_32170</name>
</gene>
<dbReference type="Proteomes" id="UP000655410">
    <property type="component" value="Unassembled WGS sequence"/>
</dbReference>
<dbReference type="EMBL" id="BMNI01000012">
    <property type="protein sequence ID" value="GGO93449.1"/>
    <property type="molecule type" value="Genomic_DNA"/>
</dbReference>
<dbReference type="PANTHER" id="PTHR33490:SF3">
    <property type="entry name" value="CONSERVED INTEGRAL MEMBRANE PROTEIN"/>
    <property type="match status" value="1"/>
</dbReference>
<dbReference type="Pfam" id="PF01841">
    <property type="entry name" value="Transglut_core"/>
    <property type="match status" value="1"/>
</dbReference>
<dbReference type="Gene3D" id="3.10.620.30">
    <property type="match status" value="1"/>
</dbReference>
<dbReference type="InterPro" id="IPR002931">
    <property type="entry name" value="Transglutaminase-like"/>
</dbReference>
<organism evidence="2 3">
    <name type="scientific">Nocardioides phosphati</name>
    <dbReference type="NCBI Taxonomy" id="1867775"/>
    <lineage>
        <taxon>Bacteria</taxon>
        <taxon>Bacillati</taxon>
        <taxon>Actinomycetota</taxon>
        <taxon>Actinomycetes</taxon>
        <taxon>Propionibacteriales</taxon>
        <taxon>Nocardioidaceae</taxon>
        <taxon>Nocardioides</taxon>
    </lineage>
</organism>
<protein>
    <submittedName>
        <fullName evidence="2">Transglutaminase</fullName>
    </submittedName>
</protein>
<evidence type="ECO:0000313" key="3">
    <source>
        <dbReference type="Proteomes" id="UP000655410"/>
    </source>
</evidence>
<name>A0ABQ2NEP4_9ACTN</name>
<reference evidence="3" key="1">
    <citation type="journal article" date="2019" name="Int. J. Syst. Evol. Microbiol.">
        <title>The Global Catalogue of Microorganisms (GCM) 10K type strain sequencing project: providing services to taxonomists for standard genome sequencing and annotation.</title>
        <authorList>
            <consortium name="The Broad Institute Genomics Platform"/>
            <consortium name="The Broad Institute Genome Sequencing Center for Infectious Disease"/>
            <person name="Wu L."/>
            <person name="Ma J."/>
        </authorList>
    </citation>
    <scope>NUCLEOTIDE SEQUENCE [LARGE SCALE GENOMIC DNA]</scope>
    <source>
        <strain evidence="3">CGMCC 4.7371</strain>
    </source>
</reference>
<evidence type="ECO:0000259" key="1">
    <source>
        <dbReference type="Pfam" id="PF01841"/>
    </source>
</evidence>